<feature type="region of interest" description="Disordered" evidence="1">
    <location>
        <begin position="97"/>
        <end position="130"/>
    </location>
</feature>
<evidence type="ECO:0000256" key="1">
    <source>
        <dbReference type="SAM" id="MobiDB-lite"/>
    </source>
</evidence>
<dbReference type="InParanoid" id="H2YA45"/>
<dbReference type="GeneTree" id="ENSGT00390000007932"/>
<reference evidence="2" key="2">
    <citation type="submission" date="2025-08" db="UniProtKB">
        <authorList>
            <consortium name="Ensembl"/>
        </authorList>
    </citation>
    <scope>IDENTIFICATION</scope>
</reference>
<keyword evidence="3" id="KW-1185">Reference proteome</keyword>
<reference evidence="3" key="1">
    <citation type="submission" date="2003-08" db="EMBL/GenBank/DDBJ databases">
        <authorList>
            <person name="Birren B."/>
            <person name="Nusbaum C."/>
            <person name="Abebe A."/>
            <person name="Abouelleil A."/>
            <person name="Adekoya E."/>
            <person name="Ait-zahra M."/>
            <person name="Allen N."/>
            <person name="Allen T."/>
            <person name="An P."/>
            <person name="Anderson M."/>
            <person name="Anderson S."/>
            <person name="Arachchi H."/>
            <person name="Armbruster J."/>
            <person name="Bachantsang P."/>
            <person name="Baldwin J."/>
            <person name="Barry A."/>
            <person name="Bayul T."/>
            <person name="Blitshsteyn B."/>
            <person name="Bloom T."/>
            <person name="Blye J."/>
            <person name="Boguslavskiy L."/>
            <person name="Borowsky M."/>
            <person name="Boukhgalter B."/>
            <person name="Brunache A."/>
            <person name="Butler J."/>
            <person name="Calixte N."/>
            <person name="Calvo S."/>
            <person name="Camarata J."/>
            <person name="Campo K."/>
            <person name="Chang J."/>
            <person name="Cheshatsang Y."/>
            <person name="Citroen M."/>
            <person name="Collymore A."/>
            <person name="Considine T."/>
            <person name="Cook A."/>
            <person name="Cooke P."/>
            <person name="Corum B."/>
            <person name="Cuomo C."/>
            <person name="David R."/>
            <person name="Dawoe T."/>
            <person name="Degray S."/>
            <person name="Dodge S."/>
            <person name="Dooley K."/>
            <person name="Dorje P."/>
            <person name="Dorjee K."/>
            <person name="Dorris L."/>
            <person name="Duffey N."/>
            <person name="Dupes A."/>
            <person name="Elkins T."/>
            <person name="Engels R."/>
            <person name="Erickson J."/>
            <person name="Farina A."/>
            <person name="Faro S."/>
            <person name="Ferreira P."/>
            <person name="Fischer H."/>
            <person name="Fitzgerald M."/>
            <person name="Foley K."/>
            <person name="Gage D."/>
            <person name="Galagan J."/>
            <person name="Gearin G."/>
            <person name="Gnerre S."/>
            <person name="Gnirke A."/>
            <person name="Goyette A."/>
            <person name="Graham J."/>
            <person name="Grandbois E."/>
            <person name="Gyaltsen K."/>
            <person name="Hafez N."/>
            <person name="Hagopian D."/>
            <person name="Hagos B."/>
            <person name="Hall J."/>
            <person name="Hatcher B."/>
            <person name="Heller A."/>
            <person name="Higgins H."/>
            <person name="Honan T."/>
            <person name="Horn A."/>
            <person name="Houde N."/>
            <person name="Hughes L."/>
            <person name="Hulme W."/>
            <person name="Husby E."/>
            <person name="Iliev I."/>
            <person name="Jaffe D."/>
            <person name="Jones C."/>
            <person name="Kamal M."/>
            <person name="Kamat A."/>
            <person name="Kamvysselis M."/>
            <person name="Karlsson E."/>
            <person name="Kells C."/>
            <person name="Kieu A."/>
            <person name="Kisner P."/>
            <person name="Kodira C."/>
            <person name="Kulbokas E."/>
            <person name="Labutti K."/>
            <person name="Lama D."/>
            <person name="Landers T."/>
            <person name="Leger J."/>
            <person name="Levine S."/>
            <person name="Lewis D."/>
            <person name="Lewis T."/>
            <person name="Lindblad-toh K."/>
            <person name="Liu X."/>
            <person name="Lokyitsang T."/>
            <person name="Lokyitsang Y."/>
            <person name="Lucien O."/>
            <person name="Lui A."/>
            <person name="Ma L.J."/>
            <person name="Mabbitt R."/>
            <person name="Macdonald J."/>
            <person name="Maclean C."/>
            <person name="Major J."/>
            <person name="Manning J."/>
            <person name="Marabella R."/>
            <person name="Maru K."/>
            <person name="Matthews C."/>
            <person name="Mauceli E."/>
            <person name="Mccarthy M."/>
            <person name="Mcdonough S."/>
            <person name="Mcghee T."/>
            <person name="Meldrim J."/>
            <person name="Meneus L."/>
            <person name="Mesirov J."/>
            <person name="Mihalev A."/>
            <person name="Mihova T."/>
            <person name="Mikkelsen T."/>
            <person name="Mlenga V."/>
            <person name="Moru K."/>
            <person name="Mozes J."/>
            <person name="Mulrain L."/>
            <person name="Munson G."/>
            <person name="Naylor J."/>
            <person name="Newes C."/>
            <person name="Nguyen C."/>
            <person name="Nguyen N."/>
            <person name="Nguyen T."/>
            <person name="Nicol R."/>
            <person name="Nielsen C."/>
            <person name="Nizzari M."/>
            <person name="Norbu C."/>
            <person name="Norbu N."/>
            <person name="O'donnell P."/>
            <person name="Okoawo O."/>
            <person name="O'leary S."/>
            <person name="Omotosho B."/>
            <person name="O'neill K."/>
            <person name="Osman S."/>
            <person name="Parker S."/>
            <person name="Perrin D."/>
            <person name="Phunkhang P."/>
            <person name="Piqani B."/>
            <person name="Purcell S."/>
            <person name="Rachupka T."/>
            <person name="Ramasamy U."/>
            <person name="Rameau R."/>
            <person name="Ray V."/>
            <person name="Raymond C."/>
            <person name="Retta R."/>
            <person name="Richardson S."/>
            <person name="Rise C."/>
            <person name="Rodriguez J."/>
            <person name="Rogers J."/>
            <person name="Rogov P."/>
            <person name="Rutman M."/>
            <person name="Schupbach R."/>
            <person name="Seaman C."/>
            <person name="Settipalli S."/>
            <person name="Sharpe T."/>
            <person name="Sheridan J."/>
            <person name="Sherpa N."/>
            <person name="Shi J."/>
            <person name="Smirnov S."/>
            <person name="Smith C."/>
            <person name="Sougnez C."/>
            <person name="Spencer B."/>
            <person name="Stalker J."/>
            <person name="Stange-thomann N."/>
            <person name="Stavropoulos S."/>
            <person name="Stetson K."/>
            <person name="Stone C."/>
            <person name="Stone S."/>
            <person name="Stubbs M."/>
            <person name="Talamas J."/>
            <person name="Tchuinga P."/>
            <person name="Tenzing P."/>
            <person name="Tesfaye S."/>
            <person name="Theodore J."/>
            <person name="Thoulutsang Y."/>
            <person name="Topham K."/>
            <person name="Towey S."/>
            <person name="Tsamla T."/>
            <person name="Tsomo N."/>
            <person name="Vallee D."/>
            <person name="Vassiliev H."/>
            <person name="Venkataraman V."/>
            <person name="Vinson J."/>
            <person name="Vo A."/>
            <person name="Wade C."/>
            <person name="Wang S."/>
            <person name="Wangchuk T."/>
            <person name="Wangdi T."/>
            <person name="Whittaker C."/>
            <person name="Wilkinson J."/>
            <person name="Wu Y."/>
            <person name="Wyman D."/>
            <person name="Yadav S."/>
            <person name="Yang S."/>
            <person name="Yang X."/>
            <person name="Yeager S."/>
            <person name="Yee E."/>
            <person name="Young G."/>
            <person name="Zainoun J."/>
            <person name="Zembeck L."/>
            <person name="Zimmer A."/>
            <person name="Zody M."/>
            <person name="Lander E."/>
        </authorList>
    </citation>
    <scope>NUCLEOTIDE SEQUENCE [LARGE SCALE GENOMIC DNA]</scope>
</reference>
<dbReference type="HOGENOM" id="CLU_1937372_0_0_1"/>
<accession>H2YA45</accession>
<evidence type="ECO:0000313" key="3">
    <source>
        <dbReference type="Proteomes" id="UP000007875"/>
    </source>
</evidence>
<name>H2YA45_CIOSA</name>
<evidence type="ECO:0000313" key="2">
    <source>
        <dbReference type="Ensembl" id="ENSCSAVP00000002193.1"/>
    </source>
</evidence>
<dbReference type="AlphaFoldDB" id="H2YA45"/>
<sequence length="130" mass="14711">MDKLRSISHVDGECSRRASHAGFDSARIIDADLLRRRGSLPVTFNKKPDTSRRIHSSSACLNLINEFKQIKIVQKTKGNEKKVQTIDPALQEILRRQSLRKTTDDVDNAMYDEDDVKRSSSVENLPSAKT</sequence>
<dbReference type="Proteomes" id="UP000007875">
    <property type="component" value="Unassembled WGS sequence"/>
</dbReference>
<feature type="compositionally biased region" description="Acidic residues" evidence="1">
    <location>
        <begin position="105"/>
        <end position="114"/>
    </location>
</feature>
<protein>
    <submittedName>
        <fullName evidence="2">Uncharacterized protein</fullName>
    </submittedName>
</protein>
<proteinExistence type="predicted"/>
<feature type="compositionally biased region" description="Polar residues" evidence="1">
    <location>
        <begin position="121"/>
        <end position="130"/>
    </location>
</feature>
<dbReference type="Ensembl" id="ENSCSAVT00000002231.1">
    <property type="protein sequence ID" value="ENSCSAVP00000002193.1"/>
    <property type="gene ID" value="ENSCSAVG00000001286.1"/>
</dbReference>
<reference evidence="2" key="3">
    <citation type="submission" date="2025-09" db="UniProtKB">
        <authorList>
            <consortium name="Ensembl"/>
        </authorList>
    </citation>
    <scope>IDENTIFICATION</scope>
</reference>
<organism evidence="2 3">
    <name type="scientific">Ciona savignyi</name>
    <name type="common">Pacific transparent sea squirt</name>
    <dbReference type="NCBI Taxonomy" id="51511"/>
    <lineage>
        <taxon>Eukaryota</taxon>
        <taxon>Metazoa</taxon>
        <taxon>Chordata</taxon>
        <taxon>Tunicata</taxon>
        <taxon>Ascidiacea</taxon>
        <taxon>Phlebobranchia</taxon>
        <taxon>Cionidae</taxon>
        <taxon>Ciona</taxon>
    </lineage>
</organism>
<dbReference type="OMA" id="FNKKPDT"/>